<dbReference type="PANTHER" id="PTHR42811">
    <property type="entry name" value="SERINE ACETYLTRANSFERASE"/>
    <property type="match status" value="1"/>
</dbReference>
<dbReference type="Gene3D" id="1.10.3130.10">
    <property type="entry name" value="serine acetyltransferase, domain 1"/>
    <property type="match status" value="1"/>
</dbReference>
<dbReference type="InterPro" id="IPR011004">
    <property type="entry name" value="Trimer_LpxA-like_sf"/>
</dbReference>
<evidence type="ECO:0000256" key="7">
    <source>
        <dbReference type="ARBA" id="ARBA00023315"/>
    </source>
</evidence>
<gene>
    <name evidence="11" type="primary">cysE</name>
    <name evidence="11" type="ORF">L2725_18220</name>
</gene>
<dbReference type="Pfam" id="PF00132">
    <property type="entry name" value="Hexapep"/>
    <property type="match status" value="1"/>
</dbReference>
<reference evidence="11 12" key="1">
    <citation type="submission" date="2022-01" db="EMBL/GenBank/DDBJ databases">
        <title>Whole genome-based taxonomy of the Shewanellaceae.</title>
        <authorList>
            <person name="Martin-Rodriguez A.J."/>
        </authorList>
    </citation>
    <scope>NUCLEOTIDE SEQUENCE [LARGE SCALE GENOMIC DNA]</scope>
    <source>
        <strain evidence="11 12">DSM 21332</strain>
    </source>
</reference>
<evidence type="ECO:0000256" key="8">
    <source>
        <dbReference type="ARBA" id="ARBA00049486"/>
    </source>
</evidence>
<evidence type="ECO:0000256" key="9">
    <source>
        <dbReference type="SAM" id="MobiDB-lite"/>
    </source>
</evidence>
<dbReference type="InterPro" id="IPR001451">
    <property type="entry name" value="Hexapep"/>
</dbReference>
<dbReference type="InterPro" id="IPR010493">
    <property type="entry name" value="Ser_AcTrfase_N"/>
</dbReference>
<dbReference type="SMART" id="SM00971">
    <property type="entry name" value="SATase_N"/>
    <property type="match status" value="1"/>
</dbReference>
<proteinExistence type="inferred from homology"/>
<dbReference type="InterPro" id="IPR042122">
    <property type="entry name" value="Ser_AcTrfase_N_sf"/>
</dbReference>
<dbReference type="EMBL" id="JAKIKT010000008">
    <property type="protein sequence ID" value="MCL2915693.1"/>
    <property type="molecule type" value="Genomic_DNA"/>
</dbReference>
<comment type="catalytic activity">
    <reaction evidence="8">
        <text>L-serine + acetyl-CoA = O-acetyl-L-serine + CoA</text>
        <dbReference type="Rhea" id="RHEA:24560"/>
        <dbReference type="ChEBI" id="CHEBI:33384"/>
        <dbReference type="ChEBI" id="CHEBI:57287"/>
        <dbReference type="ChEBI" id="CHEBI:57288"/>
        <dbReference type="ChEBI" id="CHEBI:58340"/>
        <dbReference type="EC" id="2.3.1.30"/>
    </reaction>
</comment>
<dbReference type="NCBIfam" id="NF041874">
    <property type="entry name" value="EPS_EpsC"/>
    <property type="match status" value="1"/>
</dbReference>
<keyword evidence="7 11" id="KW-0012">Acyltransferase</keyword>
<comment type="similarity">
    <text evidence="2">Belongs to the transferase hexapeptide repeat family.</text>
</comment>
<evidence type="ECO:0000313" key="12">
    <source>
        <dbReference type="Proteomes" id="UP001202831"/>
    </source>
</evidence>
<dbReference type="NCBIfam" id="NF008349">
    <property type="entry name" value="PRK11132.1"/>
    <property type="match status" value="1"/>
</dbReference>
<evidence type="ECO:0000256" key="1">
    <source>
        <dbReference type="ARBA" id="ARBA00004876"/>
    </source>
</evidence>
<evidence type="ECO:0000256" key="4">
    <source>
        <dbReference type="ARBA" id="ARBA00018522"/>
    </source>
</evidence>
<sequence>MQRTCGEGREKKCQQDNVWNAIKREAKEQTEREPMLASFFHATIIKHDTLAAALSYILANKLATPSMPAMAVREVVEEAYAGDKEIVLSAACDICATVERDPAIELYSTPLLYLKGFHALQGFRVANWLWSQGRRELAVYLQNQISVACQVDVHPAAKIGRGIMFDHATGIVIGETAVVEDDVSILQDVTLGGTGKESGDRHPKIRTGVMIGAGAKVLGNIEVGEGAKIAACSVVLIPVPAHTTAAGVPAKIIGKPATDKPSLEMDQNISNSGFMEGGGI</sequence>
<dbReference type="CDD" id="cd03354">
    <property type="entry name" value="LbH_SAT"/>
    <property type="match status" value="1"/>
</dbReference>
<dbReference type="Gene3D" id="2.160.10.10">
    <property type="entry name" value="Hexapeptide repeat proteins"/>
    <property type="match status" value="1"/>
</dbReference>
<evidence type="ECO:0000256" key="5">
    <source>
        <dbReference type="ARBA" id="ARBA00022605"/>
    </source>
</evidence>
<dbReference type="Proteomes" id="UP001202831">
    <property type="component" value="Unassembled WGS sequence"/>
</dbReference>
<organism evidence="11 12">
    <name type="scientific">Shewanella corallii</name>
    <dbReference type="NCBI Taxonomy" id="560080"/>
    <lineage>
        <taxon>Bacteria</taxon>
        <taxon>Pseudomonadati</taxon>
        <taxon>Pseudomonadota</taxon>
        <taxon>Gammaproteobacteria</taxon>
        <taxon>Alteromonadales</taxon>
        <taxon>Shewanellaceae</taxon>
        <taxon>Shewanella</taxon>
    </lineage>
</organism>
<dbReference type="NCBIfam" id="TIGR01172">
    <property type="entry name" value="cysE"/>
    <property type="match status" value="1"/>
</dbReference>
<name>A0ABT0NB83_9GAMM</name>
<feature type="domain" description="Serine acetyltransferase N-terminal" evidence="10">
    <location>
        <begin position="18"/>
        <end position="122"/>
    </location>
</feature>
<evidence type="ECO:0000256" key="2">
    <source>
        <dbReference type="ARBA" id="ARBA00007274"/>
    </source>
</evidence>
<dbReference type="InterPro" id="IPR005881">
    <property type="entry name" value="Ser_O-AcTrfase"/>
</dbReference>
<dbReference type="InterPro" id="IPR045304">
    <property type="entry name" value="LbH_SAT"/>
</dbReference>
<protein>
    <recommendedName>
        <fullName evidence="4">Serine acetyltransferase</fullName>
        <ecNumber evidence="3">2.3.1.30</ecNumber>
    </recommendedName>
</protein>
<evidence type="ECO:0000313" key="11">
    <source>
        <dbReference type="EMBL" id="MCL2915693.1"/>
    </source>
</evidence>
<dbReference type="EC" id="2.3.1.30" evidence="3"/>
<dbReference type="InterPro" id="IPR053376">
    <property type="entry name" value="Serine_acetyltransferase"/>
</dbReference>
<comment type="caution">
    <text evidence="11">The sequence shown here is derived from an EMBL/GenBank/DDBJ whole genome shotgun (WGS) entry which is preliminary data.</text>
</comment>
<evidence type="ECO:0000256" key="6">
    <source>
        <dbReference type="ARBA" id="ARBA00022679"/>
    </source>
</evidence>
<keyword evidence="5" id="KW-0028">Amino-acid biosynthesis</keyword>
<keyword evidence="12" id="KW-1185">Reference proteome</keyword>
<comment type="pathway">
    <text evidence="1">Amino-acid biosynthesis; L-cysteine biosynthesis; L-cysteine from L-serine: step 1/2.</text>
</comment>
<evidence type="ECO:0000259" key="10">
    <source>
        <dbReference type="SMART" id="SM00971"/>
    </source>
</evidence>
<dbReference type="SUPFAM" id="SSF51161">
    <property type="entry name" value="Trimeric LpxA-like enzymes"/>
    <property type="match status" value="1"/>
</dbReference>
<accession>A0ABT0NB83</accession>
<dbReference type="Pfam" id="PF06426">
    <property type="entry name" value="SATase_N"/>
    <property type="match status" value="1"/>
</dbReference>
<keyword evidence="6 11" id="KW-0808">Transferase</keyword>
<feature type="region of interest" description="Disordered" evidence="9">
    <location>
        <begin position="257"/>
        <end position="280"/>
    </location>
</feature>
<evidence type="ECO:0000256" key="3">
    <source>
        <dbReference type="ARBA" id="ARBA00013266"/>
    </source>
</evidence>
<dbReference type="GO" id="GO:0009001">
    <property type="term" value="F:serine O-acetyltransferase activity"/>
    <property type="evidence" value="ECO:0007669"/>
    <property type="project" value="UniProtKB-EC"/>
</dbReference>
<dbReference type="RefSeq" id="WP_249250267.1">
    <property type="nucleotide sequence ID" value="NZ_JAKIKT010000008.1"/>
</dbReference>